<evidence type="ECO:0000313" key="15">
    <source>
        <dbReference type="EMBL" id="ADY13390.1"/>
    </source>
</evidence>
<evidence type="ECO:0000256" key="7">
    <source>
        <dbReference type="ARBA" id="ARBA00023235"/>
    </source>
</evidence>
<evidence type="ECO:0000256" key="2">
    <source>
        <dbReference type="ARBA" id="ARBA00022741"/>
    </source>
</evidence>
<keyword evidence="4 12" id="KW-0347">Helicase</keyword>
<dbReference type="InterPro" id="IPR014016">
    <property type="entry name" value="UvrD-like_ATP-bd"/>
</dbReference>
<dbReference type="InterPro" id="IPR014017">
    <property type="entry name" value="DNA_helicase_UvrD-like_C"/>
</dbReference>
<evidence type="ECO:0000259" key="13">
    <source>
        <dbReference type="PROSITE" id="PS51198"/>
    </source>
</evidence>
<reference evidence="16" key="1">
    <citation type="submission" date="2011-02" db="EMBL/GenBank/DDBJ databases">
        <title>Complete sequence of Spirochaeta sp. Buddy.</title>
        <authorList>
            <person name="Lucas S."/>
            <person name="Copeland A."/>
            <person name="Lapidus A."/>
            <person name="Cheng J.-F."/>
            <person name="Goodwin L."/>
            <person name="Pitluck S."/>
            <person name="Zeytun A."/>
            <person name="Detter J.C."/>
            <person name="Han C."/>
            <person name="Tapia R."/>
            <person name="Land M."/>
            <person name="Hauser L."/>
            <person name="Kyrpides N."/>
            <person name="Ivanova N."/>
            <person name="Mikhailova N."/>
            <person name="Pagani I."/>
            <person name="Ritalahti K.M."/>
            <person name="Loeffler F.E."/>
            <person name="Woyke T."/>
        </authorList>
    </citation>
    <scope>NUCLEOTIDE SEQUENCE [LARGE SCALE GENOMIC DNA]</scope>
    <source>
        <strain evidence="16">ATCC BAA-1886 / DSM 22777 / Buddy</strain>
    </source>
</reference>
<evidence type="ECO:0000256" key="3">
    <source>
        <dbReference type="ARBA" id="ARBA00022801"/>
    </source>
</evidence>
<keyword evidence="5 12" id="KW-0067">ATP-binding</keyword>
<evidence type="ECO:0000259" key="14">
    <source>
        <dbReference type="PROSITE" id="PS51217"/>
    </source>
</evidence>
<dbReference type="GO" id="GO:0016887">
    <property type="term" value="F:ATP hydrolysis activity"/>
    <property type="evidence" value="ECO:0007669"/>
    <property type="project" value="RHEA"/>
</dbReference>
<keyword evidence="6" id="KW-0238">DNA-binding</keyword>
<evidence type="ECO:0000256" key="6">
    <source>
        <dbReference type="ARBA" id="ARBA00023125"/>
    </source>
</evidence>
<evidence type="ECO:0000256" key="5">
    <source>
        <dbReference type="ARBA" id="ARBA00022840"/>
    </source>
</evidence>
<dbReference type="GO" id="GO:0043138">
    <property type="term" value="F:3'-5' DNA helicase activity"/>
    <property type="evidence" value="ECO:0007669"/>
    <property type="project" value="UniProtKB-EC"/>
</dbReference>
<organism evidence="15 16">
    <name type="scientific">Sphaerochaeta globosa (strain ATCC BAA-1886 / DSM 22777 / Buddy)</name>
    <name type="common">Spirochaeta sp. (strain Buddy)</name>
    <dbReference type="NCBI Taxonomy" id="158189"/>
    <lineage>
        <taxon>Bacteria</taxon>
        <taxon>Pseudomonadati</taxon>
        <taxon>Spirochaetota</taxon>
        <taxon>Spirochaetia</taxon>
        <taxon>Spirochaetales</taxon>
        <taxon>Sphaerochaetaceae</taxon>
        <taxon>Sphaerochaeta</taxon>
    </lineage>
</organism>
<keyword evidence="2 12" id="KW-0547">Nucleotide-binding</keyword>
<sequence length="650" mass="73513">MELNQQQMAAVVYDGPKRNILVNAGAGSGKTRTIIARAAHRITQGTQADRLLVLTFTNRVAQELRHRLAHEVGSAGESVQMGTFHAFCLKVMSSLPKSFAISGLSIIDSDDQDNLMGMVRKSLIKNLKGPKRGFPSSDHLLSLYSYSRNTLQNTDVYLHEQTDLDEEQIDLCMQIFSLYQQRKEERGYLDYDDLLIKFDEALTKKAALRHAVCTLFDEVLVDEMQDTNPIQFNILKHFSREQVNLFCVGDPAQSIYRFRGAEFTHMMEFGTIFSDSISFSLSLNYRSYQEILDVSNWLLSCSSYPYQHTLEAIRGRSENLVRLEDFENQADECSWIADQVVGYQEQKIPLSDIMVLYRSSFEAKTLEAELIRRKIPYRFIGGLVLTKSAHVRDVFALLRLVRNSSDDLAWMRYLQLFPRIGEISAERIVNNVYSAGTASDSVIQTLESLLGKDHASVTALASAMKAGTTPLACIQAAIQQLSPLLAERYDHWKQRKQDLQLLEKVARTYHTLGQFIDDFTLEPMHGTQLSNESSDDALTLITVHSAKGTEAPICFVASAIPSQYPHSRSLGDLEAEEEERRVLYVALTRAKNELIITRYSRARNSMWVDSSPAKSQAYFLESIPQNLILTTLHGYTSRGISSLSSLRDEF</sequence>
<accession>F0RZA9</accession>
<dbReference type="PROSITE" id="PS51198">
    <property type="entry name" value="UVRD_HELICASE_ATP_BIND"/>
    <property type="match status" value="1"/>
</dbReference>
<evidence type="ECO:0000313" key="16">
    <source>
        <dbReference type="Proteomes" id="UP000008466"/>
    </source>
</evidence>
<dbReference type="PANTHER" id="PTHR11070">
    <property type="entry name" value="UVRD / RECB / PCRA DNA HELICASE FAMILY MEMBER"/>
    <property type="match status" value="1"/>
</dbReference>
<comment type="similarity">
    <text evidence="1">Belongs to the helicase family. UvrD subfamily.</text>
</comment>
<dbReference type="Pfam" id="PF00580">
    <property type="entry name" value="UvrD-helicase"/>
    <property type="match status" value="1"/>
</dbReference>
<dbReference type="GO" id="GO:0003677">
    <property type="term" value="F:DNA binding"/>
    <property type="evidence" value="ECO:0007669"/>
    <property type="project" value="UniProtKB-KW"/>
</dbReference>
<dbReference type="CDD" id="cd17932">
    <property type="entry name" value="DEXQc_UvrD"/>
    <property type="match status" value="1"/>
</dbReference>
<proteinExistence type="inferred from homology"/>
<feature type="domain" description="UvrD-like helicase ATP-binding" evidence="13">
    <location>
        <begin position="3"/>
        <end position="288"/>
    </location>
</feature>
<dbReference type="STRING" id="158189.SpiBuddy_1565"/>
<dbReference type="Gene3D" id="1.10.486.10">
    <property type="entry name" value="PCRA, domain 4"/>
    <property type="match status" value="1"/>
</dbReference>
<dbReference type="EC" id="5.6.2.4" evidence="9"/>
<dbReference type="OrthoDB" id="9810135at2"/>
<dbReference type="GO" id="GO:0000725">
    <property type="term" value="P:recombinational repair"/>
    <property type="evidence" value="ECO:0007669"/>
    <property type="project" value="TreeGrafter"/>
</dbReference>
<feature type="binding site" evidence="12">
    <location>
        <begin position="24"/>
        <end position="31"/>
    </location>
    <ligand>
        <name>ATP</name>
        <dbReference type="ChEBI" id="CHEBI:30616"/>
    </ligand>
</feature>
<dbReference type="Proteomes" id="UP000008466">
    <property type="component" value="Chromosome"/>
</dbReference>
<feature type="domain" description="UvrD-like helicase C-terminal" evidence="14">
    <location>
        <begin position="289"/>
        <end position="548"/>
    </location>
</feature>
<dbReference type="RefSeq" id="WP_013607240.1">
    <property type="nucleotide sequence ID" value="NC_015152.1"/>
</dbReference>
<evidence type="ECO:0000256" key="10">
    <source>
        <dbReference type="ARBA" id="ARBA00034923"/>
    </source>
</evidence>
<protein>
    <recommendedName>
        <fullName evidence="9">DNA 3'-5' helicase</fullName>
        <ecNumber evidence="9">5.6.2.4</ecNumber>
    </recommendedName>
    <alternativeName>
        <fullName evidence="10">DNA 3'-5' helicase II</fullName>
    </alternativeName>
</protein>
<evidence type="ECO:0000256" key="11">
    <source>
        <dbReference type="ARBA" id="ARBA00048988"/>
    </source>
</evidence>
<evidence type="ECO:0000256" key="1">
    <source>
        <dbReference type="ARBA" id="ARBA00009922"/>
    </source>
</evidence>
<evidence type="ECO:0000256" key="8">
    <source>
        <dbReference type="ARBA" id="ARBA00034617"/>
    </source>
</evidence>
<gene>
    <name evidence="15" type="ordered locus">SpiBuddy_1565</name>
</gene>
<dbReference type="Gene3D" id="1.10.10.160">
    <property type="match status" value="1"/>
</dbReference>
<keyword evidence="7" id="KW-0413">Isomerase</keyword>
<dbReference type="PROSITE" id="PS51217">
    <property type="entry name" value="UVRD_HELICASE_CTER"/>
    <property type="match status" value="1"/>
</dbReference>
<dbReference type="InterPro" id="IPR013986">
    <property type="entry name" value="DExx_box_DNA_helicase_dom_sf"/>
</dbReference>
<keyword evidence="16" id="KW-1185">Reference proteome</keyword>
<dbReference type="eggNOG" id="COG0210">
    <property type="taxonomic scope" value="Bacteria"/>
</dbReference>
<name>F0RZA9_SPHGB</name>
<dbReference type="InterPro" id="IPR000212">
    <property type="entry name" value="DNA_helicase_UvrD/REP"/>
</dbReference>
<comment type="catalytic activity">
    <reaction evidence="11">
        <text>ATP + H2O = ADP + phosphate + H(+)</text>
        <dbReference type="Rhea" id="RHEA:13065"/>
        <dbReference type="ChEBI" id="CHEBI:15377"/>
        <dbReference type="ChEBI" id="CHEBI:15378"/>
        <dbReference type="ChEBI" id="CHEBI:30616"/>
        <dbReference type="ChEBI" id="CHEBI:43474"/>
        <dbReference type="ChEBI" id="CHEBI:456216"/>
        <dbReference type="EC" id="5.6.2.4"/>
    </reaction>
</comment>
<dbReference type="PANTHER" id="PTHR11070:SF2">
    <property type="entry name" value="ATP-DEPENDENT DNA HELICASE SRS2"/>
    <property type="match status" value="1"/>
</dbReference>
<comment type="catalytic activity">
    <reaction evidence="8">
        <text>Couples ATP hydrolysis with the unwinding of duplex DNA by translocating in the 3'-5' direction.</text>
        <dbReference type="EC" id="5.6.2.4"/>
    </reaction>
</comment>
<dbReference type="SUPFAM" id="SSF52540">
    <property type="entry name" value="P-loop containing nucleoside triphosphate hydrolases"/>
    <property type="match status" value="1"/>
</dbReference>
<evidence type="ECO:0000256" key="12">
    <source>
        <dbReference type="PROSITE-ProRule" id="PRU00560"/>
    </source>
</evidence>
<dbReference type="KEGG" id="sbu:SpiBuddy_1565"/>
<dbReference type="AlphaFoldDB" id="F0RZA9"/>
<dbReference type="GO" id="GO:0005524">
    <property type="term" value="F:ATP binding"/>
    <property type="evidence" value="ECO:0007669"/>
    <property type="project" value="UniProtKB-UniRule"/>
</dbReference>
<dbReference type="Pfam" id="PF13361">
    <property type="entry name" value="UvrD_C"/>
    <property type="match status" value="1"/>
</dbReference>
<evidence type="ECO:0000256" key="4">
    <source>
        <dbReference type="ARBA" id="ARBA00022806"/>
    </source>
</evidence>
<dbReference type="Gene3D" id="3.40.50.300">
    <property type="entry name" value="P-loop containing nucleotide triphosphate hydrolases"/>
    <property type="match status" value="2"/>
</dbReference>
<dbReference type="HOGENOM" id="CLU_004585_5_10_12"/>
<keyword evidence="3 12" id="KW-0378">Hydrolase</keyword>
<dbReference type="InterPro" id="IPR027417">
    <property type="entry name" value="P-loop_NTPase"/>
</dbReference>
<dbReference type="EMBL" id="CP002541">
    <property type="protein sequence ID" value="ADY13390.1"/>
    <property type="molecule type" value="Genomic_DNA"/>
</dbReference>
<evidence type="ECO:0000256" key="9">
    <source>
        <dbReference type="ARBA" id="ARBA00034808"/>
    </source>
</evidence>